<protein>
    <submittedName>
        <fullName evidence="1">Uncharacterized protein</fullName>
    </submittedName>
</protein>
<comment type="caution">
    <text evidence="1">The sequence shown here is derived from an EMBL/GenBank/DDBJ whole genome shotgun (WGS) entry which is preliminary data.</text>
</comment>
<organism evidence="1 2">
    <name type="scientific">Sphingobacterium kitahiroshimense</name>
    <dbReference type="NCBI Taxonomy" id="470446"/>
    <lineage>
        <taxon>Bacteria</taxon>
        <taxon>Pseudomonadati</taxon>
        <taxon>Bacteroidota</taxon>
        <taxon>Sphingobacteriia</taxon>
        <taxon>Sphingobacteriales</taxon>
        <taxon>Sphingobacteriaceae</taxon>
        <taxon>Sphingobacterium</taxon>
    </lineage>
</organism>
<dbReference type="Proteomes" id="UP001409291">
    <property type="component" value="Unassembled WGS sequence"/>
</dbReference>
<reference evidence="1 2" key="1">
    <citation type="submission" date="2024-04" db="EMBL/GenBank/DDBJ databases">
        <title>WGS of bacteria from Torrens River.</title>
        <authorList>
            <person name="Wyrsch E.R."/>
            <person name="Drigo B."/>
        </authorList>
    </citation>
    <scope>NUCLEOTIDE SEQUENCE [LARGE SCALE GENOMIC DNA]</scope>
    <source>
        <strain evidence="1 2">TWI391</strain>
    </source>
</reference>
<evidence type="ECO:0000313" key="1">
    <source>
        <dbReference type="EMBL" id="MEN5379238.1"/>
    </source>
</evidence>
<name>A0ABV0BYY7_9SPHI</name>
<accession>A0ABV0BYY7</accession>
<dbReference type="RefSeq" id="WP_168126316.1">
    <property type="nucleotide sequence ID" value="NZ_JBDJNQ010000009.1"/>
</dbReference>
<gene>
    <name evidence="1" type="ORF">ABE541_18380</name>
</gene>
<evidence type="ECO:0000313" key="2">
    <source>
        <dbReference type="Proteomes" id="UP001409291"/>
    </source>
</evidence>
<dbReference type="EMBL" id="JBDJNQ010000009">
    <property type="protein sequence ID" value="MEN5379238.1"/>
    <property type="molecule type" value="Genomic_DNA"/>
</dbReference>
<proteinExistence type="predicted"/>
<sequence length="69" mass="8146">MKKLKKQAEKEAKQATVNLEQLASIHHLDTFEFPKNNRIARRITKHYPQDMSYTFLFAETIFHPPLFSA</sequence>
<keyword evidence="2" id="KW-1185">Reference proteome</keyword>